<dbReference type="HOGENOM" id="CLU_2019646_0_0_1"/>
<evidence type="ECO:0000256" key="1">
    <source>
        <dbReference type="SAM" id="Phobius"/>
    </source>
</evidence>
<dbReference type="InParanoid" id="M4BU66"/>
<keyword evidence="1" id="KW-0472">Membrane</keyword>
<keyword evidence="1" id="KW-0812">Transmembrane</keyword>
<sequence length="123" mass="14059">MMCMPSLLHRSASHYVVYERADCFRQAVNSDSRAGDSDSASRSIQNWSCLVYLYCVSTFSIERTLAKHTYFHRLSASRKLVSARKVEYRTFKSYLSVCLCVCCICVFVCLDHASKCWTLISKG</sequence>
<organism evidence="2 3">
    <name type="scientific">Hyaloperonospora arabidopsidis (strain Emoy2)</name>
    <name type="common">Downy mildew agent</name>
    <name type="synonym">Peronospora arabidopsidis</name>
    <dbReference type="NCBI Taxonomy" id="559515"/>
    <lineage>
        <taxon>Eukaryota</taxon>
        <taxon>Sar</taxon>
        <taxon>Stramenopiles</taxon>
        <taxon>Oomycota</taxon>
        <taxon>Peronosporomycetes</taxon>
        <taxon>Peronosporales</taxon>
        <taxon>Peronosporaceae</taxon>
        <taxon>Hyaloperonospora</taxon>
    </lineage>
</organism>
<dbReference type="VEuPathDB" id="FungiDB:HpaG810053"/>
<evidence type="ECO:0000313" key="2">
    <source>
        <dbReference type="EnsemblProtists" id="HpaP810053"/>
    </source>
</evidence>
<name>M4BU66_HYAAE</name>
<dbReference type="AlphaFoldDB" id="M4BU66"/>
<protein>
    <submittedName>
        <fullName evidence="2">Uncharacterized protein</fullName>
    </submittedName>
</protein>
<proteinExistence type="predicted"/>
<dbReference type="EMBL" id="JH597910">
    <property type="status" value="NOT_ANNOTATED_CDS"/>
    <property type="molecule type" value="Genomic_DNA"/>
</dbReference>
<dbReference type="EnsemblProtists" id="HpaT810053">
    <property type="protein sequence ID" value="HpaP810053"/>
    <property type="gene ID" value="HpaG810053"/>
</dbReference>
<reference evidence="3" key="1">
    <citation type="journal article" date="2010" name="Science">
        <title>Signatures of adaptation to obligate biotrophy in the Hyaloperonospora arabidopsidis genome.</title>
        <authorList>
            <person name="Baxter L."/>
            <person name="Tripathy S."/>
            <person name="Ishaque N."/>
            <person name="Boot N."/>
            <person name="Cabral A."/>
            <person name="Kemen E."/>
            <person name="Thines M."/>
            <person name="Ah-Fong A."/>
            <person name="Anderson R."/>
            <person name="Badejoko W."/>
            <person name="Bittner-Eddy P."/>
            <person name="Boore J.L."/>
            <person name="Chibucos M.C."/>
            <person name="Coates M."/>
            <person name="Dehal P."/>
            <person name="Delehaunty K."/>
            <person name="Dong S."/>
            <person name="Downton P."/>
            <person name="Dumas B."/>
            <person name="Fabro G."/>
            <person name="Fronick C."/>
            <person name="Fuerstenberg S.I."/>
            <person name="Fulton L."/>
            <person name="Gaulin E."/>
            <person name="Govers F."/>
            <person name="Hughes L."/>
            <person name="Humphray S."/>
            <person name="Jiang R.H."/>
            <person name="Judelson H."/>
            <person name="Kamoun S."/>
            <person name="Kyung K."/>
            <person name="Meijer H."/>
            <person name="Minx P."/>
            <person name="Morris P."/>
            <person name="Nelson J."/>
            <person name="Phuntumart V."/>
            <person name="Qutob D."/>
            <person name="Rehmany A."/>
            <person name="Rougon-Cardoso A."/>
            <person name="Ryden P."/>
            <person name="Torto-Alalibo T."/>
            <person name="Studholme D."/>
            <person name="Wang Y."/>
            <person name="Win J."/>
            <person name="Wood J."/>
            <person name="Clifton S.W."/>
            <person name="Rogers J."/>
            <person name="Van den Ackerveken G."/>
            <person name="Jones J.D."/>
            <person name="McDowell J.M."/>
            <person name="Beynon J."/>
            <person name="Tyler B.M."/>
        </authorList>
    </citation>
    <scope>NUCLEOTIDE SEQUENCE [LARGE SCALE GENOMIC DNA]</scope>
    <source>
        <strain evidence="3">Emoy2</strain>
    </source>
</reference>
<evidence type="ECO:0000313" key="3">
    <source>
        <dbReference type="Proteomes" id="UP000011713"/>
    </source>
</evidence>
<keyword evidence="1" id="KW-1133">Transmembrane helix</keyword>
<accession>M4BU66</accession>
<dbReference type="Proteomes" id="UP000011713">
    <property type="component" value="Unassembled WGS sequence"/>
</dbReference>
<feature type="transmembrane region" description="Helical" evidence="1">
    <location>
        <begin position="94"/>
        <end position="113"/>
    </location>
</feature>
<keyword evidence="3" id="KW-1185">Reference proteome</keyword>
<reference evidence="2" key="2">
    <citation type="submission" date="2015-06" db="UniProtKB">
        <authorList>
            <consortium name="EnsemblProtists"/>
        </authorList>
    </citation>
    <scope>IDENTIFICATION</scope>
    <source>
        <strain evidence="2">Emoy2</strain>
    </source>
</reference>